<protein>
    <recommendedName>
        <fullName evidence="1">DNA circulation N-terminal domain-containing protein</fullName>
    </recommendedName>
</protein>
<reference evidence="2 3" key="1">
    <citation type="journal article" date="2017" name="Syst. Appl. Microbiol.">
        <title>Pseudomonas caspiana sp. nov., a citrus pathogen in the Pseudomonas syringae phylogenetic group.</title>
        <authorList>
            <person name="Busquets A."/>
            <person name="Gomila M."/>
            <person name="Beiki F."/>
            <person name="Mulet M."/>
            <person name="Rahimian H."/>
            <person name="Garcia-Valdes E."/>
            <person name="Lalucat J."/>
        </authorList>
    </citation>
    <scope>NUCLEOTIDE SEQUENCE [LARGE SCALE GENOMIC DNA]</scope>
    <source>
        <strain evidence="2 3">FBF102</strain>
    </source>
</reference>
<proteinExistence type="predicted"/>
<dbReference type="OrthoDB" id="378644at2"/>
<dbReference type="Proteomes" id="UP000195440">
    <property type="component" value="Unassembled WGS sequence"/>
</dbReference>
<evidence type="ECO:0000313" key="3">
    <source>
        <dbReference type="Proteomes" id="UP000195440"/>
    </source>
</evidence>
<dbReference type="InterPro" id="IPR009826">
    <property type="entry name" value="DNA_circ_N"/>
</dbReference>
<comment type="caution">
    <text evidence="2">The sequence shown here is derived from an EMBL/GenBank/DDBJ whole genome shotgun (WGS) entry which is preliminary data.</text>
</comment>
<sequence length="413" mass="44620">MSKTWRDDLQSASFRGVGFWVDSDNTVVGRRTQLHEYPQRDRPLVEDMGRKTRAITFEAFVIGDDCFVQRDNLLHALDQPGSGELIHPWFGRMTVTATEGCQVKQARAEGGIARFSLSFVEAGEKGYPVGVANTARLLEMENQSFLDSALARYKSAMSLINKARISMTALQNGVAGVQLAIQREFSQLTGFVSSAASLADTLANFPENLSTMLGAQFSSMTGEFDRFKTSQRQAMTKVETALGLANPATASGGAATVATVTATRELVRDVVLADAIRLASAMPVVAAPAALPGVPGLEQQVATPVTRPEVPVASDVTQLRDALNDVLWQAALVADYEHFERIEAVRKRMREHLTAVARSGVNLVDMTPKESVPAVVLAFRLFADATRGDEIVARNGISHPGFLPAATLQVAQE</sequence>
<dbReference type="RefSeq" id="WP_087264740.1">
    <property type="nucleotide sequence ID" value="NZ_JBJGBV010000007.1"/>
</dbReference>
<gene>
    <name evidence="2" type="ORF">AUC60_03680</name>
</gene>
<keyword evidence="3" id="KW-1185">Reference proteome</keyword>
<accession>A0A1Y3P653</accession>
<name>A0A1Y3P653_9PSED</name>
<dbReference type="AlphaFoldDB" id="A0A1Y3P653"/>
<feature type="domain" description="DNA circulation N-terminal" evidence="1">
    <location>
        <begin position="9"/>
        <end position="95"/>
    </location>
</feature>
<dbReference type="EMBL" id="LOHF01000002">
    <property type="protein sequence ID" value="OUM75310.1"/>
    <property type="molecule type" value="Genomic_DNA"/>
</dbReference>
<organism evidence="2 3">
    <name type="scientific">Pseudomonas caspiana</name>
    <dbReference type="NCBI Taxonomy" id="1451454"/>
    <lineage>
        <taxon>Bacteria</taxon>
        <taxon>Pseudomonadati</taxon>
        <taxon>Pseudomonadota</taxon>
        <taxon>Gammaproteobacteria</taxon>
        <taxon>Pseudomonadales</taxon>
        <taxon>Pseudomonadaceae</taxon>
        <taxon>Pseudomonas</taxon>
    </lineage>
</organism>
<evidence type="ECO:0000259" key="1">
    <source>
        <dbReference type="Pfam" id="PF07157"/>
    </source>
</evidence>
<evidence type="ECO:0000313" key="2">
    <source>
        <dbReference type="EMBL" id="OUM75310.1"/>
    </source>
</evidence>
<dbReference type="Pfam" id="PF07157">
    <property type="entry name" value="DNA_circ_N"/>
    <property type="match status" value="1"/>
</dbReference>